<dbReference type="InterPro" id="IPR012913">
    <property type="entry name" value="OS9-like_dom"/>
</dbReference>
<sequence>MLSAAVRRHAARRALPAAAANGPRPRRTVMPVRSYTPVAPLPQPTPPSGPRGAGSRRDAAPPGPDALRSPPTEPHTDAHGVDHTADTSAAAAAAAQSAKHDPAKPPPSSAGRRQPPPPPMDVNDVEPLLGGYPIYYASSAPMRASAYDPPPEWSGFLEKLFVTGLRRRFYNLFCHKIMARGFDRPASTDSDGDALPREASKEASRIDGSLSMDAPSAATTAAPAATPYFPDEFLAGVTAAAPVVMEQLGASSRLDSEAADALLYDMVAPDLRAAFASTHAALAKQNLALRLSWQPADPSDSPVIIEDHWATLGRRADVPSTIMVGRVVDVVTATCIVRDVAITDPASGRRRNVYVLHDSNIEMTVAKDVLRRTIREQQSGSGGSSASAGLGLDAQFAARRGQKAGGAAAKRGDVEDMDSQELLFTALRIHRSQSQSVGQRVAATTLHPGTLTLQLVAADAPADAAPVWEDTQERVVRMRWESNWYRGRFDEPPADLDGDGDGAERVEEPRSRGPRGARGSLSAMPAATMPPSRTARPPPTRGLCASRPHGRRAAAPVIAATAVAATLLAWLAAPLAAAHAPLRGVVSGAATAIAYLDLYAVPNTRVLFDTAMPPSTSHHDDRGRGTSPASPSAASGLEGLLSLSSSTAAASSAAPAAASQDVAITMRVGATDTGYTCHIPAPPRGNGTNGALLTSPGTTARLVVRALKEDPREHDAVVHSALRALSDLGADNAASQLLQTAGAHGDMVSFLFEGGASDNTPLASLKSFLRTALGLPSPQEQLPACLYLQSGYWTYEYCHLRHLRQFHQPTASQRTELEQRHAAGRLTPAEEAAVAPSYMLGETSPLPSAQTVTARTARLGVHDIGPHAQITLSVTLNNGSPCVLGDAGPAQPRVAEIQFVCQDADAAAAADATADLEQDVLLSVQETATCRYVARIATQRLCHVLSSSPALARIGLAGDAAAAAAAAPNASPSTAIFQVRSQQPTVVLCTSDAYHAAHAAHADARGDAHLLSPASPGEMLPPSRPGTVHHGATPPARKVAPLASNLAASVSGAAHAAAPQPATRRYLDEDAEDEDAEDVEEEDDDGDSDADEADDRASRRQIVRFTDEELRRFVLDHVGPNARIVRLSWPGGDDDEAAADVAAGDAEDGSAEGPAGAAEGARKPATAASGETAGATLPDGTASPRPPNAARKTARRKRAARREP</sequence>
<dbReference type="GO" id="GO:0030970">
    <property type="term" value="P:retrograde protein transport, ER to cytosol"/>
    <property type="evidence" value="ECO:0007669"/>
    <property type="project" value="TreeGrafter"/>
</dbReference>
<feature type="region of interest" description="Disordered" evidence="8">
    <location>
        <begin position="185"/>
        <end position="212"/>
    </location>
</feature>
<evidence type="ECO:0000256" key="3">
    <source>
        <dbReference type="ARBA" id="ARBA00018727"/>
    </source>
</evidence>
<dbReference type="PROSITE" id="PS51914">
    <property type="entry name" value="MRH"/>
    <property type="match status" value="1"/>
</dbReference>
<feature type="compositionally biased region" description="Low complexity" evidence="8">
    <location>
        <begin position="1051"/>
        <end position="1062"/>
    </location>
</feature>
<keyword evidence="4" id="KW-0732">Signal</keyword>
<dbReference type="STRING" id="1555241.A0A4V1ITY5"/>
<dbReference type="GO" id="GO:0005789">
    <property type="term" value="C:endoplasmic reticulum membrane"/>
    <property type="evidence" value="ECO:0007669"/>
    <property type="project" value="UniProtKB-SubCell"/>
</dbReference>
<evidence type="ECO:0000256" key="6">
    <source>
        <dbReference type="ARBA" id="ARBA00022824"/>
    </source>
</evidence>
<feature type="region of interest" description="Disordered" evidence="8">
    <location>
        <begin position="1051"/>
        <end position="1100"/>
    </location>
</feature>
<feature type="region of interest" description="Disordered" evidence="8">
    <location>
        <begin position="1125"/>
        <end position="1204"/>
    </location>
</feature>
<dbReference type="AlphaFoldDB" id="A0A4V1ITY5"/>
<dbReference type="InterPro" id="IPR044865">
    <property type="entry name" value="MRH_dom"/>
</dbReference>
<dbReference type="GO" id="GO:0030968">
    <property type="term" value="P:endoplasmic reticulum unfolded protein response"/>
    <property type="evidence" value="ECO:0007669"/>
    <property type="project" value="InterPro"/>
</dbReference>
<feature type="compositionally biased region" description="Low complexity" evidence="8">
    <location>
        <begin position="86"/>
        <end position="97"/>
    </location>
</feature>
<feature type="compositionally biased region" description="Acidic residues" evidence="8">
    <location>
        <begin position="1069"/>
        <end position="1094"/>
    </location>
</feature>
<keyword evidence="11" id="KW-1185">Reference proteome</keyword>
<dbReference type="Pfam" id="PF07915">
    <property type="entry name" value="PRKCSH"/>
    <property type="match status" value="1"/>
</dbReference>
<feature type="compositionally biased region" description="Basic residues" evidence="8">
    <location>
        <begin position="1"/>
        <end position="12"/>
    </location>
</feature>
<evidence type="ECO:0000313" key="10">
    <source>
        <dbReference type="EMBL" id="RKO98677.1"/>
    </source>
</evidence>
<dbReference type="PANTHER" id="PTHR15414:SF0">
    <property type="entry name" value="ENDOPLASMIC RETICULUM LECTIN 1"/>
    <property type="match status" value="1"/>
</dbReference>
<feature type="compositionally biased region" description="Basic residues" evidence="8">
    <location>
        <begin position="1192"/>
        <end position="1204"/>
    </location>
</feature>
<proteinExistence type="inferred from homology"/>
<dbReference type="EMBL" id="ML014381">
    <property type="protein sequence ID" value="RKO98677.1"/>
    <property type="molecule type" value="Genomic_DNA"/>
</dbReference>
<name>A0A4V1ITY5_9FUNG</name>
<feature type="compositionally biased region" description="Pro residues" evidence="8">
    <location>
        <begin position="39"/>
        <end position="49"/>
    </location>
</feature>
<feature type="compositionally biased region" description="Acidic residues" evidence="8">
    <location>
        <begin position="492"/>
        <end position="501"/>
    </location>
</feature>
<feature type="region of interest" description="Disordered" evidence="8">
    <location>
        <begin position="1008"/>
        <end position="1036"/>
    </location>
</feature>
<feature type="region of interest" description="Disordered" evidence="8">
    <location>
        <begin position="1"/>
        <end position="126"/>
    </location>
</feature>
<feature type="compositionally biased region" description="Basic and acidic residues" evidence="8">
    <location>
        <begin position="194"/>
        <end position="205"/>
    </location>
</feature>
<gene>
    <name evidence="10" type="ORF">CXG81DRAFT_21136</name>
</gene>
<evidence type="ECO:0000259" key="9">
    <source>
        <dbReference type="PROSITE" id="PS51914"/>
    </source>
</evidence>
<protein>
    <recommendedName>
        <fullName evidence="3">Protein OS-9 homolog</fullName>
    </recommendedName>
</protein>
<feature type="compositionally biased region" description="Low complexity" evidence="8">
    <location>
        <begin position="1151"/>
        <end position="1176"/>
    </location>
</feature>
<feature type="domain" description="MRH" evidence="9">
    <location>
        <begin position="783"/>
        <end position="944"/>
    </location>
</feature>
<feature type="compositionally biased region" description="Low complexity" evidence="8">
    <location>
        <begin position="13"/>
        <end position="23"/>
    </location>
</feature>
<keyword evidence="7" id="KW-1015">Disulfide bond</keyword>
<feature type="compositionally biased region" description="Low complexity" evidence="8">
    <location>
        <begin position="517"/>
        <end position="535"/>
    </location>
</feature>
<evidence type="ECO:0000256" key="8">
    <source>
        <dbReference type="SAM" id="MobiDB-lite"/>
    </source>
</evidence>
<dbReference type="PANTHER" id="PTHR15414">
    <property type="entry name" value="OS-9-RELATED"/>
    <property type="match status" value="1"/>
</dbReference>
<feature type="region of interest" description="Disordered" evidence="8">
    <location>
        <begin position="611"/>
        <end position="636"/>
    </location>
</feature>
<comment type="similarity">
    <text evidence="2">Belongs to the OS-9 family.</text>
</comment>
<evidence type="ECO:0000256" key="2">
    <source>
        <dbReference type="ARBA" id="ARBA00009918"/>
    </source>
</evidence>
<reference evidence="11" key="1">
    <citation type="journal article" date="2018" name="Nat. Microbiol.">
        <title>Leveraging single-cell genomics to expand the fungal tree of life.</title>
        <authorList>
            <person name="Ahrendt S.R."/>
            <person name="Quandt C.A."/>
            <person name="Ciobanu D."/>
            <person name="Clum A."/>
            <person name="Salamov A."/>
            <person name="Andreopoulos B."/>
            <person name="Cheng J.F."/>
            <person name="Woyke T."/>
            <person name="Pelin A."/>
            <person name="Henrissat B."/>
            <person name="Reynolds N.K."/>
            <person name="Benny G.L."/>
            <person name="Smith M.E."/>
            <person name="James T.Y."/>
            <person name="Grigoriev I.V."/>
        </authorList>
    </citation>
    <scope>NUCLEOTIDE SEQUENCE [LARGE SCALE GENOMIC DNA]</scope>
    <source>
        <strain evidence="11">ATCC 52028</strain>
    </source>
</reference>
<evidence type="ECO:0000256" key="1">
    <source>
        <dbReference type="ARBA" id="ARBA00004367"/>
    </source>
</evidence>
<dbReference type="GO" id="GO:0005788">
    <property type="term" value="C:endoplasmic reticulum lumen"/>
    <property type="evidence" value="ECO:0007669"/>
    <property type="project" value="TreeGrafter"/>
</dbReference>
<keyword evidence="5" id="KW-0430">Lectin</keyword>
<feature type="compositionally biased region" description="Basic and acidic residues" evidence="8">
    <location>
        <begin position="74"/>
        <end position="85"/>
    </location>
</feature>
<evidence type="ECO:0000256" key="7">
    <source>
        <dbReference type="ARBA" id="ARBA00023157"/>
    </source>
</evidence>
<organism evidence="10 11">
    <name type="scientific">Caulochytrium protostelioides</name>
    <dbReference type="NCBI Taxonomy" id="1555241"/>
    <lineage>
        <taxon>Eukaryota</taxon>
        <taxon>Fungi</taxon>
        <taxon>Fungi incertae sedis</taxon>
        <taxon>Chytridiomycota</taxon>
        <taxon>Chytridiomycota incertae sedis</taxon>
        <taxon>Chytridiomycetes</taxon>
        <taxon>Caulochytriales</taxon>
        <taxon>Caulochytriaceae</taxon>
        <taxon>Caulochytrium</taxon>
    </lineage>
</organism>
<keyword evidence="6" id="KW-0256">Endoplasmic reticulum</keyword>
<evidence type="ECO:0000256" key="4">
    <source>
        <dbReference type="ARBA" id="ARBA00022729"/>
    </source>
</evidence>
<evidence type="ECO:0000256" key="5">
    <source>
        <dbReference type="ARBA" id="ARBA00022734"/>
    </source>
</evidence>
<dbReference type="InterPro" id="IPR045149">
    <property type="entry name" value="OS-9-like"/>
</dbReference>
<evidence type="ECO:0000313" key="11">
    <source>
        <dbReference type="Proteomes" id="UP000274922"/>
    </source>
</evidence>
<feature type="compositionally biased region" description="Pro residues" evidence="8">
    <location>
        <begin position="104"/>
        <end position="120"/>
    </location>
</feature>
<dbReference type="OrthoDB" id="448954at2759"/>
<accession>A0A4V1ITY5</accession>
<feature type="region of interest" description="Disordered" evidence="8">
    <location>
        <begin position="487"/>
        <end position="540"/>
    </location>
</feature>
<dbReference type="GO" id="GO:0030246">
    <property type="term" value="F:carbohydrate binding"/>
    <property type="evidence" value="ECO:0007669"/>
    <property type="project" value="UniProtKB-KW"/>
</dbReference>
<feature type="compositionally biased region" description="Basic and acidic residues" evidence="8">
    <location>
        <begin position="502"/>
        <end position="511"/>
    </location>
</feature>
<feature type="compositionally biased region" description="Low complexity" evidence="8">
    <location>
        <begin position="625"/>
        <end position="636"/>
    </location>
</feature>
<dbReference type="Proteomes" id="UP000274922">
    <property type="component" value="Unassembled WGS sequence"/>
</dbReference>
<dbReference type="InterPro" id="IPR009011">
    <property type="entry name" value="Man6P_isomerase_rcpt-bd_dom_sf"/>
</dbReference>
<comment type="subcellular location">
    <subcellularLocation>
        <location evidence="1">Endoplasmic reticulum membrane</location>
        <topology evidence="1">Peripheral membrane protein</topology>
        <orientation evidence="1">Lumenal side</orientation>
    </subcellularLocation>
</comment>
<dbReference type="Gene3D" id="2.70.130.10">
    <property type="entry name" value="Mannose-6-phosphate receptor binding domain"/>
    <property type="match status" value="1"/>
</dbReference>